<dbReference type="EMBL" id="BAABKG010000002">
    <property type="protein sequence ID" value="GAA5147127.1"/>
    <property type="molecule type" value="Genomic_DNA"/>
</dbReference>
<name>A0ABP9PND6_9ACTN</name>
<evidence type="ECO:0000313" key="3">
    <source>
        <dbReference type="Proteomes" id="UP001500221"/>
    </source>
</evidence>
<evidence type="ECO:0000313" key="2">
    <source>
        <dbReference type="EMBL" id="GAA5147127.1"/>
    </source>
</evidence>
<feature type="compositionally biased region" description="Low complexity" evidence="1">
    <location>
        <begin position="19"/>
        <end position="31"/>
    </location>
</feature>
<proteinExistence type="predicted"/>
<comment type="caution">
    <text evidence="2">The sequence shown here is derived from an EMBL/GenBank/DDBJ whole genome shotgun (WGS) entry which is preliminary data.</text>
</comment>
<dbReference type="RefSeq" id="WP_345457488.1">
    <property type="nucleotide sequence ID" value="NZ_BAABKG010000002.1"/>
</dbReference>
<organism evidence="2 3">
    <name type="scientific">Nocardioides marinquilinus</name>
    <dbReference type="NCBI Taxonomy" id="1210400"/>
    <lineage>
        <taxon>Bacteria</taxon>
        <taxon>Bacillati</taxon>
        <taxon>Actinomycetota</taxon>
        <taxon>Actinomycetes</taxon>
        <taxon>Propionibacteriales</taxon>
        <taxon>Nocardioidaceae</taxon>
        <taxon>Nocardioides</taxon>
    </lineage>
</organism>
<protein>
    <submittedName>
        <fullName evidence="2">Uncharacterized protein</fullName>
    </submittedName>
</protein>
<dbReference type="Proteomes" id="UP001500221">
    <property type="component" value="Unassembled WGS sequence"/>
</dbReference>
<accession>A0ABP9PND6</accession>
<gene>
    <name evidence="2" type="ORF">GCM10023340_19050</name>
</gene>
<keyword evidence="3" id="KW-1185">Reference proteome</keyword>
<reference evidence="3" key="1">
    <citation type="journal article" date="2019" name="Int. J. Syst. Evol. Microbiol.">
        <title>The Global Catalogue of Microorganisms (GCM) 10K type strain sequencing project: providing services to taxonomists for standard genome sequencing and annotation.</title>
        <authorList>
            <consortium name="The Broad Institute Genomics Platform"/>
            <consortium name="The Broad Institute Genome Sequencing Center for Infectious Disease"/>
            <person name="Wu L."/>
            <person name="Ma J."/>
        </authorList>
    </citation>
    <scope>NUCLEOTIDE SEQUENCE [LARGE SCALE GENOMIC DNA]</scope>
    <source>
        <strain evidence="3">JCM 18459</strain>
    </source>
</reference>
<evidence type="ECO:0000256" key="1">
    <source>
        <dbReference type="SAM" id="MobiDB-lite"/>
    </source>
</evidence>
<sequence>MLKQLLSRFAGGSRRRGRTTGTTGTTSSSTRSTDEAIGRGVRTLFKRAKR</sequence>
<feature type="region of interest" description="Disordered" evidence="1">
    <location>
        <begin position="1"/>
        <end position="50"/>
    </location>
</feature>